<evidence type="ECO:0000313" key="2">
    <source>
        <dbReference type="Proteomes" id="UP000245981"/>
    </source>
</evidence>
<dbReference type="EMBL" id="QGHF01000011">
    <property type="protein sequence ID" value="PWK94315.1"/>
    <property type="molecule type" value="Genomic_DNA"/>
</dbReference>
<organism evidence="1 2">
    <name type="scientific">Pantoea allii</name>
    <dbReference type="NCBI Taxonomy" id="574096"/>
    <lineage>
        <taxon>Bacteria</taxon>
        <taxon>Pseudomonadati</taxon>
        <taxon>Pseudomonadota</taxon>
        <taxon>Gammaproteobacteria</taxon>
        <taxon>Enterobacterales</taxon>
        <taxon>Erwiniaceae</taxon>
        <taxon>Pantoea</taxon>
    </lineage>
</organism>
<gene>
    <name evidence="1" type="ORF">C7431_11151</name>
</gene>
<reference evidence="1 2" key="1">
    <citation type="submission" date="2018-05" db="EMBL/GenBank/DDBJ databases">
        <title>Genomic Encyclopedia of Type Strains, Phase IV (KMG-V): Genome sequencing to study the core and pangenomes of soil and plant-associated prokaryotes.</title>
        <authorList>
            <person name="Whitman W."/>
        </authorList>
    </citation>
    <scope>NUCLEOTIDE SEQUENCE [LARGE SCALE GENOMIC DNA]</scope>
    <source>
        <strain evidence="1 2">PNA 200-10</strain>
    </source>
</reference>
<evidence type="ECO:0000313" key="1">
    <source>
        <dbReference type="EMBL" id="PWK94315.1"/>
    </source>
</evidence>
<protein>
    <submittedName>
        <fullName evidence="1">Uncharacterized protein</fullName>
    </submittedName>
</protein>
<name>A0A2V2BC10_9GAMM</name>
<dbReference type="Proteomes" id="UP000245981">
    <property type="component" value="Unassembled WGS sequence"/>
</dbReference>
<accession>A0A2V2BC10</accession>
<dbReference type="AlphaFoldDB" id="A0A2V2BC10"/>
<comment type="caution">
    <text evidence="1">The sequence shown here is derived from an EMBL/GenBank/DDBJ whole genome shotgun (WGS) entry which is preliminary data.</text>
</comment>
<sequence length="68" mass="7967">MFCISFYKARGGHEIINDPLQEYFNFGSALSVGFWLKSEALQCIPVYPEQYRWQYEARCQASLFLMCA</sequence>
<proteinExistence type="predicted"/>